<dbReference type="Pfam" id="PF08238">
    <property type="entry name" value="Sel1"/>
    <property type="match status" value="7"/>
</dbReference>
<gene>
    <name evidence="3" type="ORF">QBC41DRAFT_55938</name>
</gene>
<feature type="compositionally biased region" description="Gly residues" evidence="2">
    <location>
        <begin position="303"/>
        <end position="312"/>
    </location>
</feature>
<dbReference type="AlphaFoldDB" id="A0AA40DEK4"/>
<proteinExistence type="predicted"/>
<dbReference type="SMART" id="SM00671">
    <property type="entry name" value="SEL1"/>
    <property type="match status" value="7"/>
</dbReference>
<feature type="compositionally biased region" description="Pro residues" evidence="2">
    <location>
        <begin position="22"/>
        <end position="34"/>
    </location>
</feature>
<reference evidence="3" key="1">
    <citation type="submission" date="2023-06" db="EMBL/GenBank/DDBJ databases">
        <title>Genome-scale phylogeny and comparative genomics of the fungal order Sordariales.</title>
        <authorList>
            <consortium name="Lawrence Berkeley National Laboratory"/>
            <person name="Hensen N."/>
            <person name="Bonometti L."/>
            <person name="Westerberg I."/>
            <person name="Brannstrom I.O."/>
            <person name="Guillou S."/>
            <person name="Cros-Aarteil S."/>
            <person name="Calhoun S."/>
            <person name="Haridas S."/>
            <person name="Kuo A."/>
            <person name="Mondo S."/>
            <person name="Pangilinan J."/>
            <person name="Riley R."/>
            <person name="Labutti K."/>
            <person name="Andreopoulos B."/>
            <person name="Lipzen A."/>
            <person name="Chen C."/>
            <person name="Yanf M."/>
            <person name="Daum C."/>
            <person name="Ng V."/>
            <person name="Clum A."/>
            <person name="Steindorff A."/>
            <person name="Ohm R."/>
            <person name="Martin F."/>
            <person name="Silar P."/>
            <person name="Natvig D."/>
            <person name="Lalanne C."/>
            <person name="Gautier V."/>
            <person name="Ament-Velasquez S.L."/>
            <person name="Kruys A."/>
            <person name="Hutchinson M.I."/>
            <person name="Powell A.J."/>
            <person name="Barry K."/>
            <person name="Miller A.N."/>
            <person name="Grigoriev I.V."/>
            <person name="Debuchy R."/>
            <person name="Gladieux P."/>
            <person name="Thoren M.H."/>
            <person name="Johannesson H."/>
        </authorList>
    </citation>
    <scope>NUCLEOTIDE SEQUENCE</scope>
    <source>
        <strain evidence="3">CBS 307.81</strain>
    </source>
</reference>
<feature type="compositionally biased region" description="Low complexity" evidence="2">
    <location>
        <begin position="515"/>
        <end position="535"/>
    </location>
</feature>
<dbReference type="SUPFAM" id="SSF81901">
    <property type="entry name" value="HCP-like"/>
    <property type="match status" value="1"/>
</dbReference>
<sequence>MAYNGQYGQGPGGGYGGGPGQQRPPPQRQYPPGPGGAQQYNGPPPPQQQQYNGPPPPQQQQYDQYQDGYDYGYDDYGNGNGNGNGYDQSYDGQYNDNYGRGGPPPNQGYPQQDYYNPGPNGPAGPNEPNGYGRGGPPMQGGRGGPMRPPPGGGRGGPYPPRGGGYGPGPGGPGRGYPPQGRPGPLERGPNSDPTANRGPPMNPGGANGPFPAFPGAHAKSDLAQEQEIVAQMEGVNLSGGSRAGPRGPNGPGPQRGPGPMRPPNGYAGPMSPPRGPPQPYRGQDYPDQRRGPPPGPPGPPGPGYGQQPGGYGDENFGPPGRSMTMPAREPMALRHPGPPPRRDSAPYNGPIGPGGRGGGMPQRPSTAQSMRAPRAYPPVDAPPLPQNNFQDAQYRNPPDSGYGGPGAGAGPGPGAGQERPASVDDFYDYYGTNEEYPAQNPPSAPARSELPDFESMRQQPPRNSFDQHMQHGLPEQPRSGPGRQPEVSRAKSQPDLRNSQTAVFEMAGDIPPLPTQRQPPQQPGPQQQGSYDGPPNFSRGPPPLQTGTPGPGHLPPGPTPYRPGQSPLTQTGTSSDSLPSHPAPVRPGHMAGSMVNLSDRPPPVRNYSGVNNNNNNGIPPYGGNTPTPPAGGYPAGPPAGQFSGNQTPVQPVGNPPPAKPVEEPVTVQELEHLRAVIKNDANDQASALRLAKRLVEASDVLVPNLPDPKARARSRERFLVDANKILRKLEKASNPDAMFFLADCLGRGLFGNEPDNAHAFSLYQSAAKLGHAAAAYRTAVCCEIGNDEGGGTRKDPVKAFQWYKRAATLGDTPAMYKVGMILLKGLLGQPRNPREAISWLKRAAERADAENPHALHELALLYESAEPNDVILRDEAYAFQLFQQAAELGYKFSQFRLGCCYEYGLLGCPIDPRMSIMWYSRAAMQEEHQSELCLSGWYLTGSEGVLQQSDTEAYLWARKAAMAGLAKAEYAMGYFTEVGIGVPANMEDAKRWYWRAAAQEFPKARQRLEDLKRSGKNSQPRARERISRSKVGKQQEGECLVM</sequence>
<dbReference type="EMBL" id="JAULSY010000021">
    <property type="protein sequence ID" value="KAK0671359.1"/>
    <property type="molecule type" value="Genomic_DNA"/>
</dbReference>
<dbReference type="InterPro" id="IPR051726">
    <property type="entry name" value="Chitin_Synth_Reg"/>
</dbReference>
<feature type="compositionally biased region" description="Pro residues" evidence="2">
    <location>
        <begin position="270"/>
        <end position="279"/>
    </location>
</feature>
<keyword evidence="1" id="KW-0677">Repeat</keyword>
<feature type="compositionally biased region" description="Polar residues" evidence="2">
    <location>
        <begin position="568"/>
        <end position="578"/>
    </location>
</feature>
<feature type="compositionally biased region" description="Pro residues" evidence="2">
    <location>
        <begin position="42"/>
        <end position="58"/>
    </location>
</feature>
<feature type="compositionally biased region" description="Low complexity" evidence="2">
    <location>
        <begin position="59"/>
        <end position="77"/>
    </location>
</feature>
<feature type="compositionally biased region" description="Pro residues" evidence="2">
    <location>
        <begin position="552"/>
        <end position="561"/>
    </location>
</feature>
<feature type="compositionally biased region" description="Gly residues" evidence="2">
    <location>
        <begin position="7"/>
        <end position="20"/>
    </location>
</feature>
<feature type="compositionally biased region" description="Polar residues" evidence="2">
    <location>
        <begin position="456"/>
        <end position="467"/>
    </location>
</feature>
<dbReference type="PANTHER" id="PTHR46430:SF3">
    <property type="entry name" value="ACTIVATOR OF C KINASE PROTEIN 1"/>
    <property type="match status" value="1"/>
</dbReference>
<evidence type="ECO:0000313" key="3">
    <source>
        <dbReference type="EMBL" id="KAK0671359.1"/>
    </source>
</evidence>
<feature type="compositionally biased region" description="Gly residues" evidence="2">
    <location>
        <begin position="351"/>
        <end position="360"/>
    </location>
</feature>
<feature type="compositionally biased region" description="Low complexity" evidence="2">
    <location>
        <begin position="108"/>
        <end position="130"/>
    </location>
</feature>
<dbReference type="PANTHER" id="PTHR46430">
    <property type="entry name" value="PROTEIN SKT5-RELATED"/>
    <property type="match status" value="1"/>
</dbReference>
<feature type="region of interest" description="Disordered" evidence="2">
    <location>
        <begin position="1007"/>
        <end position="1042"/>
    </location>
</feature>
<feature type="compositionally biased region" description="Gly residues" evidence="2">
    <location>
        <begin position="131"/>
        <end position="144"/>
    </location>
</feature>
<dbReference type="InterPro" id="IPR011990">
    <property type="entry name" value="TPR-like_helical_dom_sf"/>
</dbReference>
<protein>
    <submittedName>
        <fullName evidence="3">Chitin synthase regulatory factor</fullName>
    </submittedName>
</protein>
<keyword evidence="4" id="KW-1185">Reference proteome</keyword>
<comment type="caution">
    <text evidence="3">The sequence shown here is derived from an EMBL/GenBank/DDBJ whole genome shotgun (WGS) entry which is preliminary data.</text>
</comment>
<evidence type="ECO:0000256" key="2">
    <source>
        <dbReference type="SAM" id="MobiDB-lite"/>
    </source>
</evidence>
<accession>A0AA40DEK4</accession>
<organism evidence="3 4">
    <name type="scientific">Cercophora samala</name>
    <dbReference type="NCBI Taxonomy" id="330535"/>
    <lineage>
        <taxon>Eukaryota</taxon>
        <taxon>Fungi</taxon>
        <taxon>Dikarya</taxon>
        <taxon>Ascomycota</taxon>
        <taxon>Pezizomycotina</taxon>
        <taxon>Sordariomycetes</taxon>
        <taxon>Sordariomycetidae</taxon>
        <taxon>Sordariales</taxon>
        <taxon>Lasiosphaeriaceae</taxon>
        <taxon>Cercophora</taxon>
    </lineage>
</organism>
<feature type="compositionally biased region" description="Gly residues" evidence="2">
    <location>
        <begin position="401"/>
        <end position="415"/>
    </location>
</feature>
<evidence type="ECO:0000256" key="1">
    <source>
        <dbReference type="ARBA" id="ARBA00022737"/>
    </source>
</evidence>
<feature type="compositionally biased region" description="Pro residues" evidence="2">
    <location>
        <begin position="375"/>
        <end position="385"/>
    </location>
</feature>
<feature type="compositionally biased region" description="Low complexity" evidence="2">
    <location>
        <begin position="208"/>
        <end position="217"/>
    </location>
</feature>
<feature type="compositionally biased region" description="Pro residues" evidence="2">
    <location>
        <begin position="248"/>
        <end position="262"/>
    </location>
</feature>
<name>A0AA40DEK4_9PEZI</name>
<feature type="compositionally biased region" description="Gly residues" evidence="2">
    <location>
        <begin position="152"/>
        <end position="174"/>
    </location>
</feature>
<dbReference type="InterPro" id="IPR006597">
    <property type="entry name" value="Sel1-like"/>
</dbReference>
<dbReference type="Proteomes" id="UP001174997">
    <property type="component" value="Unassembled WGS sequence"/>
</dbReference>
<feature type="compositionally biased region" description="Pro residues" evidence="2">
    <location>
        <begin position="291"/>
        <end position="302"/>
    </location>
</feature>
<feature type="region of interest" description="Disordered" evidence="2">
    <location>
        <begin position="1"/>
        <end position="607"/>
    </location>
</feature>
<dbReference type="Gene3D" id="1.25.40.10">
    <property type="entry name" value="Tetratricopeptide repeat domain"/>
    <property type="match status" value="2"/>
</dbReference>
<evidence type="ECO:0000313" key="4">
    <source>
        <dbReference type="Proteomes" id="UP001174997"/>
    </source>
</evidence>